<evidence type="ECO:0000259" key="14">
    <source>
        <dbReference type="PROSITE" id="PS50011"/>
    </source>
</evidence>
<dbReference type="GO" id="GO:0004714">
    <property type="term" value="F:transmembrane receptor protein tyrosine kinase activity"/>
    <property type="evidence" value="ECO:0007669"/>
    <property type="project" value="InterPro"/>
</dbReference>
<gene>
    <name evidence="15" type="ORF">VFH_I196240</name>
</gene>
<evidence type="ECO:0000313" key="16">
    <source>
        <dbReference type="Proteomes" id="UP001157006"/>
    </source>
</evidence>
<evidence type="ECO:0000256" key="8">
    <source>
        <dbReference type="ARBA" id="ARBA00022840"/>
    </source>
</evidence>
<feature type="transmembrane region" description="Helical" evidence="13">
    <location>
        <begin position="12"/>
        <end position="31"/>
    </location>
</feature>
<protein>
    <recommendedName>
        <fullName evidence="14">Protein kinase domain-containing protein</fullName>
    </recommendedName>
</protein>
<dbReference type="InterPro" id="IPR001245">
    <property type="entry name" value="Ser-Thr/Tyr_kinase_cat_dom"/>
</dbReference>
<comment type="subcellular location">
    <subcellularLocation>
        <location evidence="1">Membrane</location>
        <topology evidence="1">Single-pass type I membrane protein</topology>
    </subcellularLocation>
</comment>
<evidence type="ECO:0000256" key="1">
    <source>
        <dbReference type="ARBA" id="ARBA00004479"/>
    </source>
</evidence>
<proteinExistence type="predicted"/>
<dbReference type="GO" id="GO:0004674">
    <property type="term" value="F:protein serine/threonine kinase activity"/>
    <property type="evidence" value="ECO:0007669"/>
    <property type="project" value="UniProtKB-KW"/>
</dbReference>
<dbReference type="Proteomes" id="UP001157006">
    <property type="component" value="Chromosome 1S"/>
</dbReference>
<name>A0AAV0ZD44_VICFA</name>
<dbReference type="SUPFAM" id="SSF56112">
    <property type="entry name" value="Protein kinase-like (PK-like)"/>
    <property type="match status" value="1"/>
</dbReference>
<dbReference type="PROSITE" id="PS00107">
    <property type="entry name" value="PROTEIN_KINASE_ATP"/>
    <property type="match status" value="1"/>
</dbReference>
<keyword evidence="9 13" id="KW-1133">Transmembrane helix</keyword>
<evidence type="ECO:0000256" key="2">
    <source>
        <dbReference type="ARBA" id="ARBA00022527"/>
    </source>
</evidence>
<feature type="transmembrane region" description="Helical" evidence="13">
    <location>
        <begin position="454"/>
        <end position="479"/>
    </location>
</feature>
<evidence type="ECO:0000256" key="6">
    <source>
        <dbReference type="ARBA" id="ARBA00022741"/>
    </source>
</evidence>
<dbReference type="FunFam" id="3.30.200.20:FF:000039">
    <property type="entry name" value="receptor-like protein kinase FERONIA"/>
    <property type="match status" value="1"/>
</dbReference>
<evidence type="ECO:0000256" key="7">
    <source>
        <dbReference type="ARBA" id="ARBA00022777"/>
    </source>
</evidence>
<organism evidence="15 16">
    <name type="scientific">Vicia faba</name>
    <name type="common">Broad bean</name>
    <name type="synonym">Faba vulgaris</name>
    <dbReference type="NCBI Taxonomy" id="3906"/>
    <lineage>
        <taxon>Eukaryota</taxon>
        <taxon>Viridiplantae</taxon>
        <taxon>Streptophyta</taxon>
        <taxon>Embryophyta</taxon>
        <taxon>Tracheophyta</taxon>
        <taxon>Spermatophyta</taxon>
        <taxon>Magnoliopsida</taxon>
        <taxon>eudicotyledons</taxon>
        <taxon>Gunneridae</taxon>
        <taxon>Pentapetalae</taxon>
        <taxon>rosids</taxon>
        <taxon>fabids</taxon>
        <taxon>Fabales</taxon>
        <taxon>Fabaceae</taxon>
        <taxon>Papilionoideae</taxon>
        <taxon>50 kb inversion clade</taxon>
        <taxon>NPAAA clade</taxon>
        <taxon>Hologalegina</taxon>
        <taxon>IRL clade</taxon>
        <taxon>Fabeae</taxon>
        <taxon>Vicia</taxon>
    </lineage>
</organism>
<dbReference type="PANTHER" id="PTHR34590">
    <property type="entry name" value="OS03G0124300 PROTEIN-RELATED"/>
    <property type="match status" value="1"/>
</dbReference>
<evidence type="ECO:0000256" key="11">
    <source>
        <dbReference type="ARBA" id="ARBA00023180"/>
    </source>
</evidence>
<dbReference type="EMBL" id="OX451735">
    <property type="protein sequence ID" value="CAI8595549.1"/>
    <property type="molecule type" value="Genomic_DNA"/>
</dbReference>
<evidence type="ECO:0000256" key="10">
    <source>
        <dbReference type="ARBA" id="ARBA00023136"/>
    </source>
</evidence>
<dbReference type="Gene3D" id="3.30.200.20">
    <property type="entry name" value="Phosphorylase Kinase, domain 1"/>
    <property type="match status" value="1"/>
</dbReference>
<dbReference type="GO" id="GO:0005524">
    <property type="term" value="F:ATP binding"/>
    <property type="evidence" value="ECO:0007669"/>
    <property type="project" value="UniProtKB-UniRule"/>
</dbReference>
<dbReference type="FunFam" id="1.10.510.10:FF:000252">
    <property type="entry name" value="Receptor-like protein kinase FERONIA"/>
    <property type="match status" value="1"/>
</dbReference>
<dbReference type="Gene3D" id="2.60.120.430">
    <property type="entry name" value="Galactose-binding lectin"/>
    <property type="match status" value="2"/>
</dbReference>
<evidence type="ECO:0000256" key="9">
    <source>
        <dbReference type="ARBA" id="ARBA00022989"/>
    </source>
</evidence>
<keyword evidence="5" id="KW-0732">Signal</keyword>
<dbReference type="GO" id="GO:0016020">
    <property type="term" value="C:membrane"/>
    <property type="evidence" value="ECO:0007669"/>
    <property type="project" value="UniProtKB-SubCell"/>
</dbReference>
<evidence type="ECO:0000256" key="13">
    <source>
        <dbReference type="SAM" id="Phobius"/>
    </source>
</evidence>
<keyword evidence="4 13" id="KW-0812">Transmembrane</keyword>
<dbReference type="InterPro" id="IPR008271">
    <property type="entry name" value="Ser/Thr_kinase_AS"/>
</dbReference>
<dbReference type="GO" id="GO:0010038">
    <property type="term" value="P:response to metal ion"/>
    <property type="evidence" value="ECO:0007669"/>
    <property type="project" value="UniProtKB-ARBA"/>
</dbReference>
<dbReference type="InterPro" id="IPR017441">
    <property type="entry name" value="Protein_kinase_ATP_BS"/>
</dbReference>
<evidence type="ECO:0000313" key="15">
    <source>
        <dbReference type="EMBL" id="CAI8595549.1"/>
    </source>
</evidence>
<feature type="domain" description="Protein kinase" evidence="14">
    <location>
        <begin position="531"/>
        <end position="810"/>
    </location>
</feature>
<dbReference type="InterPro" id="IPR000719">
    <property type="entry name" value="Prot_kinase_dom"/>
</dbReference>
<keyword evidence="3" id="KW-0808">Transferase</keyword>
<dbReference type="InterPro" id="IPR024788">
    <property type="entry name" value="Malectin-like_Carb-bd_dom"/>
</dbReference>
<dbReference type="FunFam" id="2.60.120.430:FF:000007">
    <property type="entry name" value="FERONIA receptor-like kinase"/>
    <property type="match status" value="1"/>
</dbReference>
<evidence type="ECO:0000256" key="12">
    <source>
        <dbReference type="PROSITE-ProRule" id="PRU10141"/>
    </source>
</evidence>
<keyword evidence="2" id="KW-0723">Serine/threonine-protein kinase</keyword>
<evidence type="ECO:0000256" key="4">
    <source>
        <dbReference type="ARBA" id="ARBA00022692"/>
    </source>
</evidence>
<dbReference type="PROSITE" id="PS50011">
    <property type="entry name" value="PROTEIN_KINASE_DOM"/>
    <property type="match status" value="1"/>
</dbReference>
<sequence length="828" mass="93755">MKKTHITDSSRFVIIFLVPQLFFYFFIHLTSCDSDSINIPSDKILLNCGSSGSSTFNGLNWIGDIETSLLQTSYDTTSSTTLLLSNTNKVAPEVPYSTARIVHHSPLTYSIPFSSPGLKFIRLYFLSTSYLPTYTSNSNSNSFFSVKSGPYTLVDNFNPLLATQEINSSYITKDFFVNIKQKNLNITFTPSPRIHKAYAFVNGIETFSVPNNLFSHASNSNVSVPYLGHKEPIFINNEYAFEKLYMVNIGTESYYQVENAFGSWLDDINYISGSQYGTTLILKENMINMNASFLNSNDYNYSAPLELYLTARTMGSNGDSNTRYNLTWSFFVDSGFKYLVRLHFCEISTSVVDVNQRVFSVYINNQTAEENLDLVALSGEPLSPLYRDYVVMVNLESERRKVFMLISLHPNLESRPKYHDAILNGVEIIKLSDGNNSLDASFQLKNGLQKEKKFPIFVVVVGTSTFSIILVLFITFFIVRRKAWTKMKIGIFHVLKLNSTSRSEEMIQVKVISGNCYQFTLEEITSATNDFNEDLVIGEGGFGKVYKGNIMLDGVVIDVAIKRAKPSSRQGFKEFQNEINFHSFYHMNLVSLLGYCQESNESILVYEYMAEGSLCDHLYKKQKQPLSWNQRLEICVGAARGIHYLHTGRTTAVIHRDIKSANILLDQYLVPKISDFGLSRVVPSIYHTHVSTELKGTFGYLDPEYYKRRKLTEKSDVYAFGVVLFEVLSGRAAVNPEAVEEENEKVGLVEWAMHCHQCGTIDRLVDSYLEGKIRLVCLMAFVEIGIQCIAKKSAERPTMGEVLSSLEKIMSSPEHLERQEIQTVDMSS</sequence>
<accession>A0AAV0ZD44</accession>
<dbReference type="FunFam" id="2.60.120.430:FF:000003">
    <property type="entry name" value="FERONIA receptor-like kinase"/>
    <property type="match status" value="1"/>
</dbReference>
<feature type="binding site" evidence="12">
    <location>
        <position position="562"/>
    </location>
    <ligand>
        <name>ATP</name>
        <dbReference type="ChEBI" id="CHEBI:30616"/>
    </ligand>
</feature>
<dbReference type="InterPro" id="IPR011009">
    <property type="entry name" value="Kinase-like_dom_sf"/>
</dbReference>
<keyword evidence="10 13" id="KW-0472">Membrane</keyword>
<dbReference type="Pfam" id="PF07714">
    <property type="entry name" value="PK_Tyr_Ser-Thr"/>
    <property type="match status" value="1"/>
</dbReference>
<evidence type="ECO:0000256" key="5">
    <source>
        <dbReference type="ARBA" id="ARBA00022729"/>
    </source>
</evidence>
<dbReference type="Pfam" id="PF12819">
    <property type="entry name" value="Malectin_like"/>
    <property type="match status" value="1"/>
</dbReference>
<keyword evidence="7" id="KW-0418">Kinase</keyword>
<keyword evidence="11" id="KW-0325">Glycoprotein</keyword>
<dbReference type="CDD" id="cd14066">
    <property type="entry name" value="STKc_IRAK"/>
    <property type="match status" value="1"/>
</dbReference>
<dbReference type="PROSITE" id="PS00108">
    <property type="entry name" value="PROTEIN_KINASE_ST"/>
    <property type="match status" value="1"/>
</dbReference>
<dbReference type="InterPro" id="IPR045272">
    <property type="entry name" value="ANXUR1/2-like"/>
</dbReference>
<keyword evidence="8 12" id="KW-0067">ATP-binding</keyword>
<evidence type="ECO:0000256" key="3">
    <source>
        <dbReference type="ARBA" id="ARBA00022679"/>
    </source>
</evidence>
<dbReference type="SMART" id="SM00220">
    <property type="entry name" value="S_TKc"/>
    <property type="match status" value="1"/>
</dbReference>
<dbReference type="Gene3D" id="1.10.510.10">
    <property type="entry name" value="Transferase(Phosphotransferase) domain 1"/>
    <property type="match status" value="1"/>
</dbReference>
<dbReference type="AlphaFoldDB" id="A0AAV0ZD44"/>
<keyword evidence="6 12" id="KW-0547">Nucleotide-binding</keyword>
<reference evidence="15 16" key="1">
    <citation type="submission" date="2023-01" db="EMBL/GenBank/DDBJ databases">
        <authorList>
            <person name="Kreplak J."/>
        </authorList>
    </citation>
    <scope>NUCLEOTIDE SEQUENCE [LARGE SCALE GENOMIC DNA]</scope>
</reference>
<keyword evidence="16" id="KW-1185">Reference proteome</keyword>